<dbReference type="EMBL" id="CAJVQC010129219">
    <property type="protein sequence ID" value="CAG8841142.1"/>
    <property type="molecule type" value="Genomic_DNA"/>
</dbReference>
<reference evidence="1" key="1">
    <citation type="submission" date="2021-06" db="EMBL/GenBank/DDBJ databases">
        <authorList>
            <person name="Kallberg Y."/>
            <person name="Tangrot J."/>
            <person name="Rosling A."/>
        </authorList>
    </citation>
    <scope>NUCLEOTIDE SEQUENCE</scope>
    <source>
        <strain evidence="1">MA461A</strain>
    </source>
</reference>
<sequence length="207" mass="24248">QQTGIEKTRKILKNRIKYLAQKPGEKIDSYATKFKRLLHRVETSGKLSTPYVVQMFLEGLNGKMATKVEAGEYYGQQMPQQSQRTTSDMETLIKAINEMSINYANIVTSATQQRNWNQRKAYQPNQRHQSNHRPRNPDIVCFNCNKKGHIARNCTLPKNNQAQKYEYNENSQPKKVNYCEATEEIDDNDVWVEELYNIDQLITEKRR</sequence>
<comment type="caution">
    <text evidence="1">The sequence shown here is derived from an EMBL/GenBank/DDBJ whole genome shotgun (WGS) entry which is preliminary data.</text>
</comment>
<dbReference type="Proteomes" id="UP000789920">
    <property type="component" value="Unassembled WGS sequence"/>
</dbReference>
<feature type="non-terminal residue" evidence="1">
    <location>
        <position position="207"/>
    </location>
</feature>
<organism evidence="1 2">
    <name type="scientific">Racocetra persica</name>
    <dbReference type="NCBI Taxonomy" id="160502"/>
    <lineage>
        <taxon>Eukaryota</taxon>
        <taxon>Fungi</taxon>
        <taxon>Fungi incertae sedis</taxon>
        <taxon>Mucoromycota</taxon>
        <taxon>Glomeromycotina</taxon>
        <taxon>Glomeromycetes</taxon>
        <taxon>Diversisporales</taxon>
        <taxon>Gigasporaceae</taxon>
        <taxon>Racocetra</taxon>
    </lineage>
</organism>
<protein>
    <submittedName>
        <fullName evidence="1">8920_t:CDS:1</fullName>
    </submittedName>
</protein>
<evidence type="ECO:0000313" key="2">
    <source>
        <dbReference type="Proteomes" id="UP000789920"/>
    </source>
</evidence>
<feature type="non-terminal residue" evidence="1">
    <location>
        <position position="1"/>
    </location>
</feature>
<keyword evidence="2" id="KW-1185">Reference proteome</keyword>
<accession>A0ACA9SIS4</accession>
<proteinExistence type="predicted"/>
<name>A0ACA9SIS4_9GLOM</name>
<evidence type="ECO:0000313" key="1">
    <source>
        <dbReference type="EMBL" id="CAG8841142.1"/>
    </source>
</evidence>
<gene>
    <name evidence="1" type="ORF">RPERSI_LOCUS31742</name>
</gene>